<evidence type="ECO:0000256" key="3">
    <source>
        <dbReference type="ARBA" id="ARBA00022448"/>
    </source>
</evidence>
<dbReference type="PANTHER" id="PTHR34975:SF2">
    <property type="entry name" value="SPORE GERMINATION PROTEIN A2"/>
    <property type="match status" value="1"/>
</dbReference>
<keyword evidence="5 8" id="KW-0812">Transmembrane</keyword>
<evidence type="ECO:0000256" key="1">
    <source>
        <dbReference type="ARBA" id="ARBA00004141"/>
    </source>
</evidence>
<keyword evidence="4" id="KW-0309">Germination</keyword>
<evidence type="ECO:0000256" key="6">
    <source>
        <dbReference type="ARBA" id="ARBA00022989"/>
    </source>
</evidence>
<dbReference type="InterPro" id="IPR004761">
    <property type="entry name" value="Spore_GerAB"/>
</dbReference>
<organism evidence="9 10">
    <name type="scientific">Paenibacillus gyeongsangnamensis</name>
    <dbReference type="NCBI Taxonomy" id="3388067"/>
    <lineage>
        <taxon>Bacteria</taxon>
        <taxon>Bacillati</taxon>
        <taxon>Bacillota</taxon>
        <taxon>Bacilli</taxon>
        <taxon>Bacillales</taxon>
        <taxon>Paenibacillaceae</taxon>
        <taxon>Paenibacillus</taxon>
    </lineage>
</organism>
<keyword evidence="10" id="KW-1185">Reference proteome</keyword>
<accession>A0ABT4QJ16</accession>
<dbReference type="EMBL" id="JAQAGZ010000028">
    <property type="protein sequence ID" value="MCZ8516864.1"/>
    <property type="molecule type" value="Genomic_DNA"/>
</dbReference>
<evidence type="ECO:0000256" key="4">
    <source>
        <dbReference type="ARBA" id="ARBA00022544"/>
    </source>
</evidence>
<feature type="transmembrane region" description="Helical" evidence="8">
    <location>
        <begin position="41"/>
        <end position="61"/>
    </location>
</feature>
<comment type="similarity">
    <text evidence="2">Belongs to the amino acid-polyamine-organocation (APC) superfamily. Spore germination protein (SGP) (TC 2.A.3.9) family.</text>
</comment>
<evidence type="ECO:0000313" key="9">
    <source>
        <dbReference type="EMBL" id="MCZ8516864.1"/>
    </source>
</evidence>
<reference evidence="9 10" key="1">
    <citation type="submission" date="2022-12" db="EMBL/GenBank/DDBJ databases">
        <title>Draft genome sequence of Paenibacillus sp. dW9.</title>
        <authorList>
            <person name="Choi E.-W."/>
            <person name="Kim D.-U."/>
        </authorList>
    </citation>
    <scope>NUCLEOTIDE SEQUENCE [LARGE SCALE GENOMIC DNA]</scope>
    <source>
        <strain evidence="10">dW9</strain>
    </source>
</reference>
<evidence type="ECO:0000313" key="10">
    <source>
        <dbReference type="Proteomes" id="UP001527882"/>
    </source>
</evidence>
<dbReference type="NCBIfam" id="TIGR00912">
    <property type="entry name" value="2A0309"/>
    <property type="match status" value="1"/>
</dbReference>
<keyword evidence="3" id="KW-0813">Transport</keyword>
<feature type="transmembrane region" description="Helical" evidence="8">
    <location>
        <begin position="12"/>
        <end position="35"/>
    </location>
</feature>
<evidence type="ECO:0000256" key="7">
    <source>
        <dbReference type="ARBA" id="ARBA00023136"/>
    </source>
</evidence>
<keyword evidence="7 8" id="KW-0472">Membrane</keyword>
<evidence type="ECO:0000256" key="8">
    <source>
        <dbReference type="SAM" id="Phobius"/>
    </source>
</evidence>
<feature type="transmembrane region" description="Helical" evidence="8">
    <location>
        <begin position="216"/>
        <end position="240"/>
    </location>
</feature>
<feature type="transmembrane region" description="Helical" evidence="8">
    <location>
        <begin position="147"/>
        <end position="164"/>
    </location>
</feature>
<feature type="transmembrane region" description="Helical" evidence="8">
    <location>
        <begin position="268"/>
        <end position="290"/>
    </location>
</feature>
<dbReference type="Pfam" id="PF03845">
    <property type="entry name" value="Spore_permease"/>
    <property type="match status" value="1"/>
</dbReference>
<feature type="transmembrane region" description="Helical" evidence="8">
    <location>
        <begin position="117"/>
        <end position="135"/>
    </location>
</feature>
<dbReference type="PANTHER" id="PTHR34975">
    <property type="entry name" value="SPORE GERMINATION PROTEIN A2"/>
    <property type="match status" value="1"/>
</dbReference>
<evidence type="ECO:0000256" key="2">
    <source>
        <dbReference type="ARBA" id="ARBA00007998"/>
    </source>
</evidence>
<protein>
    <submittedName>
        <fullName evidence="9">Endospore germination permease</fullName>
    </submittedName>
</protein>
<keyword evidence="6 8" id="KW-1133">Transmembrane helix</keyword>
<comment type="subcellular location">
    <subcellularLocation>
        <location evidence="1">Membrane</location>
        <topology evidence="1">Multi-pass membrane protein</topology>
    </subcellularLocation>
</comment>
<feature type="transmembrane region" description="Helical" evidence="8">
    <location>
        <begin position="184"/>
        <end position="204"/>
    </location>
</feature>
<feature type="transmembrane region" description="Helical" evidence="8">
    <location>
        <begin position="337"/>
        <end position="356"/>
    </location>
</feature>
<sequence length="364" mass="41023">MIEKGKISGFQMVLMMHPTIMASGLIQMPSITAMHAKQDTWISPILACIIGYLNVYLVYQLNKMYPKQTVVEYSRHIIGVIPGKILGFIFLLFYLHINGTIIREYGEFINSSFLNRTPMVFILGSMVFVCSLAVRGGLEVIARCAQLVEQFLFIALVISIMLLIPDLRLKYLFPVMENGITPSIKGAIISSSFYSDLLLIAFLLPFLKDQDRGIKWGFSAVHLIVPTFILFDIIPLLLLGDITGSITYPMLTAIRYIRIADFFEHLEAIVMAIYVGGVFIKISVFFYAVTLGTAQWLNISEYRLIVLPIGILLVLISIWSTSSLQELARFFSTTGPFYMLSIQTIVPLLLLIIALIRNRNKLPC</sequence>
<name>A0ABT4QJ16_9BACL</name>
<proteinExistence type="inferred from homology"/>
<feature type="transmembrane region" description="Helical" evidence="8">
    <location>
        <begin position="302"/>
        <end position="322"/>
    </location>
</feature>
<feature type="transmembrane region" description="Helical" evidence="8">
    <location>
        <begin position="73"/>
        <end position="97"/>
    </location>
</feature>
<dbReference type="RefSeq" id="WP_269885399.1">
    <property type="nucleotide sequence ID" value="NZ_JAQAGZ010000028.1"/>
</dbReference>
<evidence type="ECO:0000256" key="5">
    <source>
        <dbReference type="ARBA" id="ARBA00022692"/>
    </source>
</evidence>
<gene>
    <name evidence="9" type="ORF">O9H85_31785</name>
</gene>
<dbReference type="Proteomes" id="UP001527882">
    <property type="component" value="Unassembled WGS sequence"/>
</dbReference>
<comment type="caution">
    <text evidence="9">The sequence shown here is derived from an EMBL/GenBank/DDBJ whole genome shotgun (WGS) entry which is preliminary data.</text>
</comment>